<dbReference type="AlphaFoldDB" id="A0A8X7PLU2"/>
<keyword evidence="2" id="KW-1185">Reference proteome</keyword>
<dbReference type="OrthoDB" id="1111967at2759"/>
<comment type="caution">
    <text evidence="1">The sequence shown here is derived from an EMBL/GenBank/DDBJ whole genome shotgun (WGS) entry which is preliminary data.</text>
</comment>
<dbReference type="PANTHER" id="PTHR31286:SF163">
    <property type="entry name" value="ZINC KNUCKLE CX2CX4HX4C DOMAIN-CONTAINING PROTEIN"/>
    <property type="match status" value="1"/>
</dbReference>
<gene>
    <name evidence="1" type="ORF">Bca52824_084292</name>
</gene>
<dbReference type="PANTHER" id="PTHR31286">
    <property type="entry name" value="GLYCINE-RICH CELL WALL STRUCTURAL PROTEIN 1.8-LIKE"/>
    <property type="match status" value="1"/>
</dbReference>
<organism evidence="1 2">
    <name type="scientific">Brassica carinata</name>
    <name type="common">Ethiopian mustard</name>
    <name type="synonym">Abyssinian cabbage</name>
    <dbReference type="NCBI Taxonomy" id="52824"/>
    <lineage>
        <taxon>Eukaryota</taxon>
        <taxon>Viridiplantae</taxon>
        <taxon>Streptophyta</taxon>
        <taxon>Embryophyta</taxon>
        <taxon>Tracheophyta</taxon>
        <taxon>Spermatophyta</taxon>
        <taxon>Magnoliopsida</taxon>
        <taxon>eudicotyledons</taxon>
        <taxon>Gunneridae</taxon>
        <taxon>Pentapetalae</taxon>
        <taxon>rosids</taxon>
        <taxon>malvids</taxon>
        <taxon>Brassicales</taxon>
        <taxon>Brassicaceae</taxon>
        <taxon>Brassiceae</taxon>
        <taxon>Brassica</taxon>
    </lineage>
</organism>
<accession>A0A8X7PLU2</accession>
<reference evidence="1 2" key="1">
    <citation type="submission" date="2020-02" db="EMBL/GenBank/DDBJ databases">
        <authorList>
            <person name="Ma Q."/>
            <person name="Huang Y."/>
            <person name="Song X."/>
            <person name="Pei D."/>
        </authorList>
    </citation>
    <scope>NUCLEOTIDE SEQUENCE [LARGE SCALE GENOMIC DNA]</scope>
    <source>
        <strain evidence="1">Sxm20200214</strain>
        <tissue evidence="1">Leaf</tissue>
    </source>
</reference>
<evidence type="ECO:0000313" key="1">
    <source>
        <dbReference type="EMBL" id="KAG2254156.1"/>
    </source>
</evidence>
<protein>
    <recommendedName>
        <fullName evidence="3">DUF4283 domain-containing protein</fullName>
    </recommendedName>
</protein>
<proteinExistence type="predicted"/>
<dbReference type="EMBL" id="JAAMPC010000016">
    <property type="protein sequence ID" value="KAG2254156.1"/>
    <property type="molecule type" value="Genomic_DNA"/>
</dbReference>
<dbReference type="Proteomes" id="UP000886595">
    <property type="component" value="Unassembled WGS sequence"/>
</dbReference>
<evidence type="ECO:0008006" key="3">
    <source>
        <dbReference type="Google" id="ProtNLM"/>
    </source>
</evidence>
<evidence type="ECO:0000313" key="2">
    <source>
        <dbReference type="Proteomes" id="UP000886595"/>
    </source>
</evidence>
<name>A0A8X7PLU2_BRACI</name>
<sequence>MDVLLQRWEPVVSNSFPRMIEFWIRIHGITLHYWSLETLEAIAKELGPMSDTDVDRGRIRILIDGLRKLEMRLPIELPSGEVISVDLEYEKLEKHCFMNQ</sequence>
<dbReference type="InterPro" id="IPR040256">
    <property type="entry name" value="At4g02000-like"/>
</dbReference>